<dbReference type="Proteomes" id="UP001148018">
    <property type="component" value="Unassembled WGS sequence"/>
</dbReference>
<name>A0A9Q0EEY1_9TELE</name>
<keyword evidence="3" id="KW-1185">Reference proteome</keyword>
<organism evidence="2 3">
    <name type="scientific">Muraenolepis orangiensis</name>
    <name type="common">Patagonian moray cod</name>
    <dbReference type="NCBI Taxonomy" id="630683"/>
    <lineage>
        <taxon>Eukaryota</taxon>
        <taxon>Metazoa</taxon>
        <taxon>Chordata</taxon>
        <taxon>Craniata</taxon>
        <taxon>Vertebrata</taxon>
        <taxon>Euteleostomi</taxon>
        <taxon>Actinopterygii</taxon>
        <taxon>Neopterygii</taxon>
        <taxon>Teleostei</taxon>
        <taxon>Neoteleostei</taxon>
        <taxon>Acanthomorphata</taxon>
        <taxon>Zeiogadaria</taxon>
        <taxon>Gadariae</taxon>
        <taxon>Gadiformes</taxon>
        <taxon>Muraenolepidoidei</taxon>
        <taxon>Muraenolepididae</taxon>
        <taxon>Muraenolepis</taxon>
    </lineage>
</organism>
<feature type="compositionally biased region" description="Low complexity" evidence="1">
    <location>
        <begin position="65"/>
        <end position="77"/>
    </location>
</feature>
<evidence type="ECO:0000313" key="2">
    <source>
        <dbReference type="EMBL" id="KAJ3606079.1"/>
    </source>
</evidence>
<dbReference type="AlphaFoldDB" id="A0A9Q0EEY1"/>
<feature type="region of interest" description="Disordered" evidence="1">
    <location>
        <begin position="40"/>
        <end position="77"/>
    </location>
</feature>
<feature type="region of interest" description="Disordered" evidence="1">
    <location>
        <begin position="1"/>
        <end position="27"/>
    </location>
</feature>
<proteinExistence type="predicted"/>
<evidence type="ECO:0000313" key="3">
    <source>
        <dbReference type="Proteomes" id="UP001148018"/>
    </source>
</evidence>
<reference evidence="2" key="1">
    <citation type="submission" date="2022-07" db="EMBL/GenBank/DDBJ databases">
        <title>Chromosome-level genome of Muraenolepis orangiensis.</title>
        <authorList>
            <person name="Kim J."/>
        </authorList>
    </citation>
    <scope>NUCLEOTIDE SEQUENCE</scope>
    <source>
        <strain evidence="2">KU_S4_2022</strain>
        <tissue evidence="2">Muscle</tissue>
    </source>
</reference>
<dbReference type="EMBL" id="JANIIK010000043">
    <property type="protein sequence ID" value="KAJ3606079.1"/>
    <property type="molecule type" value="Genomic_DNA"/>
</dbReference>
<comment type="caution">
    <text evidence="2">The sequence shown here is derived from an EMBL/GenBank/DDBJ whole genome shotgun (WGS) entry which is preliminary data.</text>
</comment>
<evidence type="ECO:0000256" key="1">
    <source>
        <dbReference type="SAM" id="MobiDB-lite"/>
    </source>
</evidence>
<accession>A0A9Q0EEY1</accession>
<protein>
    <submittedName>
        <fullName evidence="2">Uncharacterized protein</fullName>
    </submittedName>
</protein>
<gene>
    <name evidence="2" type="ORF">NHX12_028122</name>
</gene>
<sequence length="77" mass="8285">MGEPQPCVVQPPSPEAKPINDTPEGPWVAVGHQVSESAPFHFSPWSVDQNLAEPTPRHPGPPRAGPRVRGSRLPQPP</sequence>